<dbReference type="Gene3D" id="1.20.1440.30">
    <property type="entry name" value="Biosynthetic Protein domain"/>
    <property type="match status" value="1"/>
</dbReference>
<dbReference type="PANTHER" id="PTHR31299:SF0">
    <property type="entry name" value="ESTERASE, PUTATIVE (AFU_ORTHOLOGUE AFUA_1G05850)-RELATED"/>
    <property type="match status" value="1"/>
</dbReference>
<dbReference type="AlphaFoldDB" id="A0A150RRW8"/>
<evidence type="ECO:0000313" key="1">
    <source>
        <dbReference type="EMBL" id="KYF82999.1"/>
    </source>
</evidence>
<dbReference type="CDD" id="cd14728">
    <property type="entry name" value="Ere-like"/>
    <property type="match status" value="1"/>
</dbReference>
<dbReference type="SUPFAM" id="SSF159501">
    <property type="entry name" value="EreA/ChaN-like"/>
    <property type="match status" value="1"/>
</dbReference>
<sequence>MPSSREPAIALVRDAAHPLGGAARDRDHDALLDAIGDSRFVLLGEATHGTHEFYQARAQITRRLIAEKGFTAVIVEADWPDAYRVNRHVRGTDDDGSADEALGGFKRFPQWMWRNRDVLGLVSWLREHNAGLPRGRAKAGFYGMDLYSLHASMEAVLEYLDRVDPEAARRARRRYGCFDRFSDDPQVYGYAAGFELSGSCEREVVEQLTELMKKQAEYARLDGRVAEDEYFQVEQNARLVQSAEEYYRTMFRGPVSSWNLRDRYMVDTVAALVAHLDRFHAPTRAVLWAHNSHLGDARATQMGESGEWNVGQLMRERFGDDAFLVGFSTHTGTVMAASEWGEPAEIKRVRPSLPNSYERLFHDTGLPRFWLNLRPGAGARPELVEALRERSLERAIGVLYLPETERSSHYFHARLSEQFDAVIHIDETSAVRPLEWTLEGTAESRDREAETYPTGV</sequence>
<dbReference type="GO" id="GO:0046677">
    <property type="term" value="P:response to antibiotic"/>
    <property type="evidence" value="ECO:0007669"/>
    <property type="project" value="InterPro"/>
</dbReference>
<dbReference type="EMBL" id="JEMB01002167">
    <property type="protein sequence ID" value="KYF82999.1"/>
    <property type="molecule type" value="Genomic_DNA"/>
</dbReference>
<dbReference type="Pfam" id="PF05139">
    <property type="entry name" value="Erythro_esteras"/>
    <property type="match status" value="1"/>
</dbReference>
<reference evidence="1 2" key="1">
    <citation type="submission" date="2014-02" db="EMBL/GenBank/DDBJ databases">
        <title>The small core and large imbalanced accessory genome model reveals a collaborative survival strategy of Sorangium cellulosum strains in nature.</title>
        <authorList>
            <person name="Han K."/>
            <person name="Peng R."/>
            <person name="Blom J."/>
            <person name="Li Y.-Z."/>
        </authorList>
    </citation>
    <scope>NUCLEOTIDE SEQUENCE [LARGE SCALE GENOMIC DNA]</scope>
    <source>
        <strain evidence="1 2">So0011-07</strain>
    </source>
</reference>
<dbReference type="PIRSF" id="PIRSF036794">
    <property type="entry name" value="UCP_erythr_ester"/>
    <property type="match status" value="1"/>
</dbReference>
<accession>A0A150RRW8</accession>
<name>A0A150RRW8_SORCE</name>
<dbReference type="Proteomes" id="UP000075635">
    <property type="component" value="Unassembled WGS sequence"/>
</dbReference>
<dbReference type="InterPro" id="IPR014622">
    <property type="entry name" value="UCP036794_erythomycin"/>
</dbReference>
<organism evidence="1 2">
    <name type="scientific">Sorangium cellulosum</name>
    <name type="common">Polyangium cellulosum</name>
    <dbReference type="NCBI Taxonomy" id="56"/>
    <lineage>
        <taxon>Bacteria</taxon>
        <taxon>Pseudomonadati</taxon>
        <taxon>Myxococcota</taxon>
        <taxon>Polyangia</taxon>
        <taxon>Polyangiales</taxon>
        <taxon>Polyangiaceae</taxon>
        <taxon>Sorangium</taxon>
    </lineage>
</organism>
<dbReference type="PANTHER" id="PTHR31299">
    <property type="entry name" value="ESTERASE, PUTATIVE (AFU_ORTHOLOGUE AFUA_1G05850)-RELATED"/>
    <property type="match status" value="1"/>
</dbReference>
<dbReference type="InterPro" id="IPR052036">
    <property type="entry name" value="Hydrolase/PRTase-associated"/>
</dbReference>
<dbReference type="Gene3D" id="3.40.1660.10">
    <property type="entry name" value="EreA-like (biosynthetic domain)"/>
    <property type="match status" value="1"/>
</dbReference>
<comment type="caution">
    <text evidence="1">The sequence shown here is derived from an EMBL/GenBank/DDBJ whole genome shotgun (WGS) entry which is preliminary data.</text>
</comment>
<proteinExistence type="predicted"/>
<dbReference type="Gene3D" id="3.30.1870.10">
    <property type="entry name" value="EreA-like, domain 2"/>
    <property type="match status" value="1"/>
</dbReference>
<protein>
    <submittedName>
        <fullName evidence="1">Erythromycin esterase</fullName>
    </submittedName>
</protein>
<dbReference type="InterPro" id="IPR007815">
    <property type="entry name" value="Emycin_Estase"/>
</dbReference>
<evidence type="ECO:0000313" key="2">
    <source>
        <dbReference type="Proteomes" id="UP000075635"/>
    </source>
</evidence>
<gene>
    <name evidence="1" type="ORF">BE17_11865</name>
</gene>